<reference evidence="1 2" key="1">
    <citation type="submission" date="2014-04" db="EMBL/GenBank/DDBJ databases">
        <authorList>
            <consortium name="DOE Joint Genome Institute"/>
            <person name="Kuo A."/>
            <person name="Girlanda M."/>
            <person name="Perotto S."/>
            <person name="Kohler A."/>
            <person name="Nagy L.G."/>
            <person name="Floudas D."/>
            <person name="Copeland A."/>
            <person name="Barry K.W."/>
            <person name="Cichocki N."/>
            <person name="Veneault-Fourrey C."/>
            <person name="LaButti K."/>
            <person name="Lindquist E.A."/>
            <person name="Lipzen A."/>
            <person name="Lundell T."/>
            <person name="Morin E."/>
            <person name="Murat C."/>
            <person name="Sun H."/>
            <person name="Tunlid A."/>
            <person name="Henrissat B."/>
            <person name="Grigoriev I.V."/>
            <person name="Hibbett D.S."/>
            <person name="Martin F."/>
            <person name="Nordberg H.P."/>
            <person name="Cantor M.N."/>
            <person name="Hua S.X."/>
        </authorList>
    </citation>
    <scope>NUCLEOTIDE SEQUENCE [LARGE SCALE GENOMIC DNA]</scope>
    <source>
        <strain evidence="1 2">MUT 4182</strain>
    </source>
</reference>
<dbReference type="AlphaFoldDB" id="A0A0C3K7V7"/>
<organism evidence="1 2">
    <name type="scientific">Tulasnella calospora MUT 4182</name>
    <dbReference type="NCBI Taxonomy" id="1051891"/>
    <lineage>
        <taxon>Eukaryota</taxon>
        <taxon>Fungi</taxon>
        <taxon>Dikarya</taxon>
        <taxon>Basidiomycota</taxon>
        <taxon>Agaricomycotina</taxon>
        <taxon>Agaricomycetes</taxon>
        <taxon>Cantharellales</taxon>
        <taxon>Tulasnellaceae</taxon>
        <taxon>Tulasnella</taxon>
    </lineage>
</organism>
<proteinExistence type="predicted"/>
<reference evidence="2" key="2">
    <citation type="submission" date="2015-01" db="EMBL/GenBank/DDBJ databases">
        <title>Evolutionary Origins and Diversification of the Mycorrhizal Mutualists.</title>
        <authorList>
            <consortium name="DOE Joint Genome Institute"/>
            <consortium name="Mycorrhizal Genomics Consortium"/>
            <person name="Kohler A."/>
            <person name="Kuo A."/>
            <person name="Nagy L.G."/>
            <person name="Floudas D."/>
            <person name="Copeland A."/>
            <person name="Barry K.W."/>
            <person name="Cichocki N."/>
            <person name="Veneault-Fourrey C."/>
            <person name="LaButti K."/>
            <person name="Lindquist E.A."/>
            <person name="Lipzen A."/>
            <person name="Lundell T."/>
            <person name="Morin E."/>
            <person name="Murat C."/>
            <person name="Riley R."/>
            <person name="Ohm R."/>
            <person name="Sun H."/>
            <person name="Tunlid A."/>
            <person name="Henrissat B."/>
            <person name="Grigoriev I.V."/>
            <person name="Hibbett D.S."/>
            <person name="Martin F."/>
        </authorList>
    </citation>
    <scope>NUCLEOTIDE SEQUENCE [LARGE SCALE GENOMIC DNA]</scope>
    <source>
        <strain evidence="2">MUT 4182</strain>
    </source>
</reference>
<name>A0A0C3K7V7_9AGAM</name>
<keyword evidence="2" id="KW-1185">Reference proteome</keyword>
<evidence type="ECO:0000313" key="1">
    <source>
        <dbReference type="EMBL" id="KIO17503.1"/>
    </source>
</evidence>
<dbReference type="HOGENOM" id="CLU_3052106_0_0_1"/>
<sequence length="54" mass="5950">MDLGHLYRVQGLNTNAAPLLAEAKNLYALIGDSEREENCSGWLDEVSKPTNSDE</sequence>
<evidence type="ECO:0000313" key="2">
    <source>
        <dbReference type="Proteomes" id="UP000054248"/>
    </source>
</evidence>
<dbReference type="EMBL" id="KN823375">
    <property type="protein sequence ID" value="KIO17503.1"/>
    <property type="molecule type" value="Genomic_DNA"/>
</dbReference>
<protein>
    <submittedName>
        <fullName evidence="1">Uncharacterized protein</fullName>
    </submittedName>
</protein>
<dbReference type="Proteomes" id="UP000054248">
    <property type="component" value="Unassembled WGS sequence"/>
</dbReference>
<dbReference type="OrthoDB" id="3300791at2759"/>
<gene>
    <name evidence="1" type="ORF">M407DRAFT_246725</name>
</gene>
<accession>A0A0C3K7V7</accession>